<dbReference type="InterPro" id="IPR012223">
    <property type="entry name" value="TEII"/>
</dbReference>
<evidence type="ECO:0000313" key="4">
    <source>
        <dbReference type="Proteomes" id="UP000256269"/>
    </source>
</evidence>
<dbReference type="Proteomes" id="UP000256269">
    <property type="component" value="Unassembled WGS sequence"/>
</dbReference>
<sequence length="247" mass="26493">MPDWLDAPPDQADRLRLFCFHHAGGGASAFRGWRAALAPDVAVYPVQLPGREARVREPRISDLATAVTAIADALDPWLNRPYAFYGHSMGALIAHTLTSRLLATGKPLPARLLVGAFPGPLLRAPLAEVSDMSDEQLVELLLRIGGMSETVRRYPDWRAAAIALLRADLGICHGPRPPAAPALPVPIDVYTGAADPLVSRADVDAWAAHSTAEVRTHVLPGGHFFVHDAASELLDLIRSALATVPVR</sequence>
<dbReference type="PANTHER" id="PTHR11487:SF0">
    <property type="entry name" value="S-ACYL FATTY ACID SYNTHASE THIOESTERASE, MEDIUM CHAIN"/>
    <property type="match status" value="1"/>
</dbReference>
<feature type="domain" description="Thioesterase" evidence="2">
    <location>
        <begin position="16"/>
        <end position="239"/>
    </location>
</feature>
<dbReference type="PANTHER" id="PTHR11487">
    <property type="entry name" value="THIOESTERASE"/>
    <property type="match status" value="1"/>
</dbReference>
<dbReference type="InterPro" id="IPR029058">
    <property type="entry name" value="AB_hydrolase_fold"/>
</dbReference>
<accession>A0A3E0GTV2</accession>
<reference evidence="3 4" key="1">
    <citation type="submission" date="2018-08" db="EMBL/GenBank/DDBJ databases">
        <title>Genomic Encyclopedia of Archaeal and Bacterial Type Strains, Phase II (KMG-II): from individual species to whole genera.</title>
        <authorList>
            <person name="Goeker M."/>
        </authorList>
    </citation>
    <scope>NUCLEOTIDE SEQUENCE [LARGE SCALE GENOMIC DNA]</scope>
    <source>
        <strain evidence="3 4">DSM 45791</strain>
    </source>
</reference>
<dbReference type="SUPFAM" id="SSF53474">
    <property type="entry name" value="alpha/beta-Hydrolases"/>
    <property type="match status" value="1"/>
</dbReference>
<evidence type="ECO:0000256" key="1">
    <source>
        <dbReference type="ARBA" id="ARBA00007169"/>
    </source>
</evidence>
<dbReference type="Pfam" id="PF00975">
    <property type="entry name" value="Thioesterase"/>
    <property type="match status" value="1"/>
</dbReference>
<comment type="similarity">
    <text evidence="1">Belongs to the thioesterase family.</text>
</comment>
<evidence type="ECO:0000313" key="3">
    <source>
        <dbReference type="EMBL" id="REH27631.1"/>
    </source>
</evidence>
<dbReference type="EMBL" id="QUNO01000029">
    <property type="protein sequence ID" value="REH27631.1"/>
    <property type="molecule type" value="Genomic_DNA"/>
</dbReference>
<comment type="caution">
    <text evidence="3">The sequence shown here is derived from an EMBL/GenBank/DDBJ whole genome shotgun (WGS) entry which is preliminary data.</text>
</comment>
<gene>
    <name evidence="3" type="ORF">BCF44_12919</name>
</gene>
<keyword evidence="4" id="KW-1185">Reference proteome</keyword>
<dbReference type="AlphaFoldDB" id="A0A3E0GTV2"/>
<protein>
    <submittedName>
        <fullName evidence="3">Surfactin synthase thioesterase subunit</fullName>
    </submittedName>
</protein>
<dbReference type="RefSeq" id="WP_170218177.1">
    <property type="nucleotide sequence ID" value="NZ_CP144375.1"/>
</dbReference>
<dbReference type="Gene3D" id="3.40.50.1820">
    <property type="entry name" value="alpha/beta hydrolase"/>
    <property type="match status" value="1"/>
</dbReference>
<dbReference type="InterPro" id="IPR001031">
    <property type="entry name" value="Thioesterase"/>
</dbReference>
<evidence type="ECO:0000259" key="2">
    <source>
        <dbReference type="Pfam" id="PF00975"/>
    </source>
</evidence>
<proteinExistence type="inferred from homology"/>
<organism evidence="3 4">
    <name type="scientific">Kutzneria buriramensis</name>
    <dbReference type="NCBI Taxonomy" id="1045776"/>
    <lineage>
        <taxon>Bacteria</taxon>
        <taxon>Bacillati</taxon>
        <taxon>Actinomycetota</taxon>
        <taxon>Actinomycetes</taxon>
        <taxon>Pseudonocardiales</taxon>
        <taxon>Pseudonocardiaceae</taxon>
        <taxon>Kutzneria</taxon>
    </lineage>
</organism>
<dbReference type="GO" id="GO:0008610">
    <property type="term" value="P:lipid biosynthetic process"/>
    <property type="evidence" value="ECO:0007669"/>
    <property type="project" value="TreeGrafter"/>
</dbReference>
<name>A0A3E0GTV2_9PSEU</name>